<dbReference type="Proteomes" id="UP000192936">
    <property type="component" value="Unassembled WGS sequence"/>
</dbReference>
<reference evidence="1 4" key="2">
    <citation type="submission" date="2020-06" db="EMBL/GenBank/DDBJ databases">
        <title>Complete genome of Azosprillum oryzae KACC14407.</title>
        <authorList>
            <person name="Kim M."/>
            <person name="Park Y.-J."/>
            <person name="Shin J.-H."/>
        </authorList>
    </citation>
    <scope>NUCLEOTIDE SEQUENCE [LARGE SCALE GENOMIC DNA]</scope>
    <source>
        <strain evidence="1 4">KACC 14407</strain>
        <plasmid evidence="1 4">unnamed3</plasmid>
    </source>
</reference>
<gene>
    <name evidence="1" type="ORF">HUE56_05400</name>
    <name evidence="2" type="ORF">SAMN02982917_0031</name>
</gene>
<dbReference type="Gene3D" id="1.10.1200.10">
    <property type="entry name" value="ACP-like"/>
    <property type="match status" value="1"/>
</dbReference>
<protein>
    <submittedName>
        <fullName evidence="1">Acyl carrier protein</fullName>
    </submittedName>
</protein>
<accession>A0A1X7HQ18</accession>
<name>A0A1X7HQ18_9PROT</name>
<geneLocation type="plasmid" evidence="1 4">
    <name>unnamed3</name>
</geneLocation>
<reference evidence="2 3" key="1">
    <citation type="submission" date="2017-04" db="EMBL/GenBank/DDBJ databases">
        <authorList>
            <person name="Afonso C.L."/>
            <person name="Miller P.J."/>
            <person name="Scott M.A."/>
            <person name="Spackman E."/>
            <person name="Goraichik I."/>
            <person name="Dimitrov K.M."/>
            <person name="Suarez D.L."/>
            <person name="Swayne D.E."/>
        </authorList>
    </citation>
    <scope>NUCLEOTIDE SEQUENCE [LARGE SCALE GENOMIC DNA]</scope>
    <source>
        <strain evidence="2 3">A2P</strain>
    </source>
</reference>
<dbReference type="InterPro" id="IPR036736">
    <property type="entry name" value="ACP-like_sf"/>
</dbReference>
<dbReference type="RefSeq" id="WP_085091864.1">
    <property type="nucleotide sequence ID" value="NZ_BSOV01000100.1"/>
</dbReference>
<dbReference type="KEGG" id="aoz:HUE56_05400"/>
<dbReference type="EMBL" id="CP054617">
    <property type="protein sequence ID" value="QKS49961.1"/>
    <property type="molecule type" value="Genomic_DNA"/>
</dbReference>
<sequence>MSKSIEGVSNWMHMFRWIVKLIRDEYGVDEALLTRNATLETDIQLSIDQVEQVLEYISESFAIRFPEGTLDELVKLEELCLLASWIKGYYKRPEFISDAFEARCRSINQIAA</sequence>
<evidence type="ECO:0000313" key="2">
    <source>
        <dbReference type="EMBL" id="SMF90895.1"/>
    </source>
</evidence>
<dbReference type="OrthoDB" id="7270820at2"/>
<evidence type="ECO:0000313" key="4">
    <source>
        <dbReference type="Proteomes" id="UP000509702"/>
    </source>
</evidence>
<dbReference type="EMBL" id="FXAK01000010">
    <property type="protein sequence ID" value="SMF90895.1"/>
    <property type="molecule type" value="Genomic_DNA"/>
</dbReference>
<keyword evidence="4" id="KW-1185">Reference proteome</keyword>
<dbReference type="AlphaFoldDB" id="A0A1X7HQ18"/>
<dbReference type="Proteomes" id="UP000509702">
    <property type="component" value="Plasmid unnamed3"/>
</dbReference>
<keyword evidence="1" id="KW-0614">Plasmid</keyword>
<proteinExistence type="predicted"/>
<dbReference type="STRING" id="286727.SAMN02982917_0031"/>
<evidence type="ECO:0000313" key="1">
    <source>
        <dbReference type="EMBL" id="QKS49961.1"/>
    </source>
</evidence>
<evidence type="ECO:0000313" key="3">
    <source>
        <dbReference type="Proteomes" id="UP000192936"/>
    </source>
</evidence>
<organism evidence="2 3">
    <name type="scientific">Azospirillum oryzae</name>
    <dbReference type="NCBI Taxonomy" id="286727"/>
    <lineage>
        <taxon>Bacteria</taxon>
        <taxon>Pseudomonadati</taxon>
        <taxon>Pseudomonadota</taxon>
        <taxon>Alphaproteobacteria</taxon>
        <taxon>Rhodospirillales</taxon>
        <taxon>Azospirillaceae</taxon>
        <taxon>Azospirillum</taxon>
    </lineage>
</organism>